<dbReference type="AlphaFoldDB" id="A0A0D6DXY6"/>
<dbReference type="Proteomes" id="UP000033166">
    <property type="component" value="Chromosome I"/>
</dbReference>
<evidence type="ECO:0000313" key="1">
    <source>
        <dbReference type="EMBL" id="CEN28629.1"/>
    </source>
</evidence>
<evidence type="ECO:0000313" key="2">
    <source>
        <dbReference type="Proteomes" id="UP000033166"/>
    </source>
</evidence>
<organism evidence="1 2">
    <name type="scientific">Pseudolactococcus piscium MKFS47</name>
    <dbReference type="NCBI Taxonomy" id="297352"/>
    <lineage>
        <taxon>Bacteria</taxon>
        <taxon>Bacillati</taxon>
        <taxon>Bacillota</taxon>
        <taxon>Bacilli</taxon>
        <taxon>Lactobacillales</taxon>
        <taxon>Streptococcaceae</taxon>
        <taxon>Pseudolactococcus</taxon>
    </lineage>
</organism>
<proteinExistence type="predicted"/>
<gene>
    <name evidence="1" type="ORF">LACPI_1429</name>
</gene>
<dbReference type="KEGG" id="lpk:LACPI_1429"/>
<reference evidence="2" key="1">
    <citation type="submission" date="2015-01" db="EMBL/GenBank/DDBJ databases">
        <authorList>
            <person name="Andreevskaya M."/>
        </authorList>
    </citation>
    <scope>NUCLEOTIDE SEQUENCE [LARGE SCALE GENOMIC DNA]</scope>
    <source>
        <strain evidence="2">MKFS47</strain>
    </source>
</reference>
<dbReference type="HOGENOM" id="CLU_3329337_0_0_9"/>
<name>A0A0D6DXY6_9LACT</name>
<dbReference type="STRING" id="1364.LP2241_30447"/>
<protein>
    <submittedName>
        <fullName evidence="1">Uncharacterized protein</fullName>
    </submittedName>
</protein>
<accession>A0A0D6DXY6</accession>
<dbReference type="EMBL" id="LN774769">
    <property type="protein sequence ID" value="CEN28629.1"/>
    <property type="molecule type" value="Genomic_DNA"/>
</dbReference>
<sequence length="38" mass="4270">MTQDIAVSLLLGATPFMIAIKETIKSFFDELKERVLSI</sequence>